<dbReference type="Proteomes" id="UP000184387">
    <property type="component" value="Unassembled WGS sequence"/>
</dbReference>
<gene>
    <name evidence="1" type="ORF">SAMN02745194_00333</name>
</gene>
<protein>
    <submittedName>
        <fullName evidence="1">Uncharacterized protein</fullName>
    </submittedName>
</protein>
<proteinExistence type="predicted"/>
<evidence type="ECO:0000313" key="2">
    <source>
        <dbReference type="Proteomes" id="UP000184387"/>
    </source>
</evidence>
<sequence>MLGRGIFGSREVALPEEVAVHLTEDDERNLVGVVVAPGTHRELSLTGDLPRGPGLIPRAAPLAINDGIRKAQALQAPLVIIDPFGVWDPAWGELRFH</sequence>
<dbReference type="EMBL" id="FQZF01000002">
    <property type="protein sequence ID" value="SHI42774.1"/>
    <property type="molecule type" value="Genomic_DNA"/>
</dbReference>
<dbReference type="AlphaFoldDB" id="A0A1M6B201"/>
<keyword evidence="2" id="KW-1185">Reference proteome</keyword>
<reference evidence="1 2" key="1">
    <citation type="submission" date="2016-11" db="EMBL/GenBank/DDBJ databases">
        <authorList>
            <person name="Jaros S."/>
            <person name="Januszkiewicz K."/>
            <person name="Wedrychowicz H."/>
        </authorList>
    </citation>
    <scope>NUCLEOTIDE SEQUENCE [LARGE SCALE GENOMIC DNA]</scope>
    <source>
        <strain evidence="1 2">DSM 14916</strain>
    </source>
</reference>
<evidence type="ECO:0000313" key="1">
    <source>
        <dbReference type="EMBL" id="SHI42774.1"/>
    </source>
</evidence>
<accession>A0A1M6B201</accession>
<name>A0A1M6B201_9PROT</name>
<organism evidence="1 2">
    <name type="scientific">Muricoccus roseus</name>
    <dbReference type="NCBI Taxonomy" id="198092"/>
    <lineage>
        <taxon>Bacteria</taxon>
        <taxon>Pseudomonadati</taxon>
        <taxon>Pseudomonadota</taxon>
        <taxon>Alphaproteobacteria</taxon>
        <taxon>Acetobacterales</taxon>
        <taxon>Roseomonadaceae</taxon>
        <taxon>Muricoccus</taxon>
    </lineage>
</organism>